<feature type="transmembrane region" description="Helical" evidence="1">
    <location>
        <begin position="189"/>
        <end position="213"/>
    </location>
</feature>
<gene>
    <name evidence="2" type="ORF">LFZ47_09220</name>
</gene>
<keyword evidence="1" id="KW-0812">Transmembrane</keyword>
<keyword evidence="1" id="KW-1133">Transmembrane helix</keyword>
<dbReference type="AlphaFoldDB" id="A0A6C7CET1"/>
<feature type="transmembrane region" description="Helical" evidence="1">
    <location>
        <begin position="272"/>
        <end position="305"/>
    </location>
</feature>
<name>A0A6C7CET1_SALER</name>
<evidence type="ECO:0000256" key="1">
    <source>
        <dbReference type="SAM" id="Phobius"/>
    </source>
</evidence>
<dbReference type="RefSeq" id="WP_080225232.1">
    <property type="nucleotide sequence ID" value="NZ_CP022139.1"/>
</dbReference>
<feature type="transmembrane region" description="Helical" evidence="1">
    <location>
        <begin position="117"/>
        <end position="147"/>
    </location>
</feature>
<dbReference type="Pfam" id="PF14897">
    <property type="entry name" value="EpsG"/>
    <property type="match status" value="1"/>
</dbReference>
<dbReference type="EMBL" id="CP022139">
    <property type="protein sequence ID" value="ASG87756.1"/>
    <property type="molecule type" value="Genomic_DNA"/>
</dbReference>
<reference evidence="2 3" key="1">
    <citation type="submission" date="2017-06" db="EMBL/GenBank/DDBJ databases">
        <title>Salmonella reference genomes for public health.</title>
        <authorList>
            <person name="Robertson J."/>
            <person name="Yoshida C."/>
            <person name="Gurnik S."/>
            <person name="Nash J."/>
        </authorList>
    </citation>
    <scope>NUCLEOTIDE SEQUENCE [LARGE SCALE GENOMIC DNA]</scope>
    <source>
        <strain evidence="2 3">1315K</strain>
    </source>
</reference>
<keyword evidence="1" id="KW-0472">Membrane</keyword>
<evidence type="ECO:0000313" key="3">
    <source>
        <dbReference type="Proteomes" id="UP000198067"/>
    </source>
</evidence>
<feature type="transmembrane region" description="Helical" evidence="1">
    <location>
        <begin position="63"/>
        <end position="82"/>
    </location>
</feature>
<sequence length="375" mass="43929">MFVLINVFILLFFSCFWGRFDFKSKVILRFLIWSGLVFSFSSFYINGVDWTVYFSKFSYEDNYYLFLSFEPGFVIFLKALLFLTYGNFGGAIFCFFMITFGFLMYSLEKYKINEPLFLAGLILACGYTLILEQLRQFIACLIVFVFLINYNKNKSLVRLIFGVTIASFFHISALVVIPAVILCNIKNRFVFIVTTIIFGILFVLFLFFGLYILEQIPQFAFVVRKINFYLEQNPTILQLGWLNLFVLIYTVAYVFFSYSIERNSNANLLNRFIFVGSIIFIFSGTFPFLGRMTLYFIFIALYIISDPKKNWRIGNAIVVNGYFSIFLVLNFSSYFRNDLAPVDFDNLNYCFLNLFDNNYMQKIATENLPEMLVGE</sequence>
<feature type="transmembrane region" description="Helical" evidence="1">
    <location>
        <begin position="159"/>
        <end position="182"/>
    </location>
</feature>
<proteinExistence type="predicted"/>
<protein>
    <submittedName>
        <fullName evidence="2">EpsG family protein</fullName>
    </submittedName>
</protein>
<evidence type="ECO:0000313" key="2">
    <source>
        <dbReference type="EMBL" id="ASG87756.1"/>
    </source>
</evidence>
<dbReference type="InterPro" id="IPR049458">
    <property type="entry name" value="EpsG-like"/>
</dbReference>
<dbReference type="Proteomes" id="UP000198067">
    <property type="component" value="Chromosome"/>
</dbReference>
<feature type="transmembrane region" description="Helical" evidence="1">
    <location>
        <begin position="88"/>
        <end position="105"/>
    </location>
</feature>
<organism evidence="2 3">
    <name type="scientific">Salmonella enterica subsp. salamae serovar 55:k:z39 str. 1315K</name>
    <dbReference type="NCBI Taxonomy" id="1243602"/>
    <lineage>
        <taxon>Bacteria</taxon>
        <taxon>Pseudomonadati</taxon>
        <taxon>Pseudomonadota</taxon>
        <taxon>Gammaproteobacteria</taxon>
        <taxon>Enterobacterales</taxon>
        <taxon>Enterobacteriaceae</taxon>
        <taxon>Salmonella</taxon>
    </lineage>
</organism>
<feature type="transmembrane region" description="Helical" evidence="1">
    <location>
        <begin position="311"/>
        <end position="329"/>
    </location>
</feature>
<feature type="transmembrane region" description="Helical" evidence="1">
    <location>
        <begin position="28"/>
        <end position="51"/>
    </location>
</feature>
<accession>A0A6C7CET1</accession>
<feature type="transmembrane region" description="Helical" evidence="1">
    <location>
        <begin position="239"/>
        <end position="260"/>
    </location>
</feature>